<evidence type="ECO:0000313" key="4">
    <source>
        <dbReference type="EMBL" id="KPH77803.1"/>
    </source>
</evidence>
<dbReference type="EMBL" id="LGSZ01000057">
    <property type="protein sequence ID" value="KPH77803.1"/>
    <property type="molecule type" value="Genomic_DNA"/>
</dbReference>
<accession>A0A0N1N2L8</accession>
<dbReference type="Gene3D" id="1.10.357.40">
    <property type="entry name" value="YbiA-like"/>
    <property type="match status" value="1"/>
</dbReference>
<keyword evidence="5" id="KW-1185">Reference proteome</keyword>
<protein>
    <recommendedName>
        <fullName evidence="3">NADAR domain-containing protein</fullName>
    </recommendedName>
</protein>
<evidence type="ECO:0000259" key="3">
    <source>
        <dbReference type="Pfam" id="PF08719"/>
    </source>
</evidence>
<proteinExistence type="predicted"/>
<dbReference type="CDD" id="cd15457">
    <property type="entry name" value="NADAR"/>
    <property type="match status" value="1"/>
</dbReference>
<dbReference type="SUPFAM" id="SSF143990">
    <property type="entry name" value="YbiA-like"/>
    <property type="match status" value="1"/>
</dbReference>
<dbReference type="NCBIfam" id="TIGR02464">
    <property type="entry name" value="ribofla_fusion"/>
    <property type="match status" value="1"/>
</dbReference>
<dbReference type="Pfam" id="PF08719">
    <property type="entry name" value="NADAR"/>
    <property type="match status" value="1"/>
</dbReference>
<comment type="caution">
    <text evidence="4">The sequence shown here is derived from an EMBL/GenBank/DDBJ whole genome shotgun (WGS) entry which is preliminary data.</text>
</comment>
<reference evidence="4 5" key="1">
    <citation type="submission" date="2015-07" db="EMBL/GenBank/DDBJ databases">
        <title>Whole genome sequencing of Bosea vaviloviae isolated from cave pool.</title>
        <authorList>
            <person name="Tan N.E.H."/>
            <person name="Lee Y.P."/>
            <person name="Gan H.M."/>
            <person name="Barton H."/>
            <person name="Savka M.A."/>
        </authorList>
    </citation>
    <scope>NUCLEOTIDE SEQUENCE [LARGE SCALE GENOMIC DNA]</scope>
    <source>
        <strain evidence="4 5">SD260</strain>
    </source>
</reference>
<dbReference type="RefSeq" id="WP_054211156.1">
    <property type="nucleotide sequence ID" value="NZ_LGSZ01000057.1"/>
</dbReference>
<dbReference type="OrthoDB" id="164285at2"/>
<dbReference type="PATRIC" id="fig|1526658.3.peg.3020"/>
<evidence type="ECO:0000256" key="1">
    <source>
        <dbReference type="ARBA" id="ARBA00000022"/>
    </source>
</evidence>
<dbReference type="InterPro" id="IPR037238">
    <property type="entry name" value="YbiA-like_sf"/>
</dbReference>
<feature type="domain" description="NADAR" evidence="3">
    <location>
        <begin position="12"/>
        <end position="166"/>
    </location>
</feature>
<evidence type="ECO:0000313" key="5">
    <source>
        <dbReference type="Proteomes" id="UP000037822"/>
    </source>
</evidence>
<evidence type="ECO:0000256" key="2">
    <source>
        <dbReference type="ARBA" id="ARBA00000751"/>
    </source>
</evidence>
<dbReference type="Proteomes" id="UP000037822">
    <property type="component" value="Unassembled WGS sequence"/>
</dbReference>
<comment type="catalytic activity">
    <reaction evidence="2">
        <text>2,5-diamino-6-hydroxy-4-(5-phosphoribosylamino)-pyrimidine + H2O = 2,5,6-triamino-4-hydroxypyrimidine + D-ribose 5-phosphate</text>
        <dbReference type="Rhea" id="RHEA:23436"/>
        <dbReference type="ChEBI" id="CHEBI:15377"/>
        <dbReference type="ChEBI" id="CHEBI:58614"/>
        <dbReference type="ChEBI" id="CHEBI:78346"/>
        <dbReference type="ChEBI" id="CHEBI:137796"/>
    </reaction>
</comment>
<dbReference type="AlphaFoldDB" id="A0A0N1N2L8"/>
<dbReference type="InterPro" id="IPR012816">
    <property type="entry name" value="NADAR"/>
</dbReference>
<name>A0A0N1N2L8_9HYPH</name>
<comment type="catalytic activity">
    <reaction evidence="1">
        <text>5-amino-6-(5-phospho-D-ribosylamino)uracil + H2O = 5,6-diaminouracil + D-ribose 5-phosphate</text>
        <dbReference type="Rhea" id="RHEA:55020"/>
        <dbReference type="ChEBI" id="CHEBI:15377"/>
        <dbReference type="ChEBI" id="CHEBI:46252"/>
        <dbReference type="ChEBI" id="CHEBI:58453"/>
        <dbReference type="ChEBI" id="CHEBI:78346"/>
    </reaction>
</comment>
<sequence>MIAIPADNRILYYRRDREAFGFLSHFHSSPIEIDGEIWPTVEHFYQAQKSPSHAYRAAIRAAQHPGHVKRLSAPPDAKARLASGSWFAQNGQRPRADWEDAKLEIMKRGDHAKYARYPDLAARLLATGDAELIEDSESDGFWGIGKDGGGPNWAGRVLMEVREHLRRRSS</sequence>
<organism evidence="4 5">
    <name type="scientific">Bosea vaviloviae</name>
    <dbReference type="NCBI Taxonomy" id="1526658"/>
    <lineage>
        <taxon>Bacteria</taxon>
        <taxon>Pseudomonadati</taxon>
        <taxon>Pseudomonadota</taxon>
        <taxon>Alphaproteobacteria</taxon>
        <taxon>Hyphomicrobiales</taxon>
        <taxon>Boseaceae</taxon>
        <taxon>Bosea</taxon>
    </lineage>
</organism>
<gene>
    <name evidence="4" type="ORF">AE618_21735</name>
</gene>